<name>A0ABY4N3K7_9MICO</name>
<feature type="compositionally biased region" description="Acidic residues" evidence="1">
    <location>
        <begin position="219"/>
        <end position="255"/>
    </location>
</feature>
<dbReference type="EMBL" id="CP097218">
    <property type="protein sequence ID" value="UQN28058.1"/>
    <property type="molecule type" value="Genomic_DNA"/>
</dbReference>
<sequence length="300" mass="31449">MTSPASPAAAASSNPSGSASSPDDPDAPTTSGLGALVDESRRVLVALLQGPFVDGRREPQRYGQLLRDRAAIEARLADMFLELVLDDDAQVAFVRQSEADPDAPKLLRRLSGLNRLDSVLLLVLRQMLLTQSSRGQRAVVSEAEIQQALAAYRRSTSTDEAGFAKEVRASITKIQRAGLLEEQGDSFEVSPVLRLMIGPDTAREFIALYREAGAGGLADPEDDDPEDVDAEDVGPEDVDAEDVGQDDVDIEGADTEDGHAADDLDAGATDGFGGAAVSGTDAEGESADGAIDPADGDEGR</sequence>
<dbReference type="Proteomes" id="UP001055868">
    <property type="component" value="Chromosome"/>
</dbReference>
<dbReference type="RefSeq" id="WP_249477007.1">
    <property type="nucleotide sequence ID" value="NZ_CP097218.1"/>
</dbReference>
<evidence type="ECO:0000313" key="2">
    <source>
        <dbReference type="EMBL" id="UQN28058.1"/>
    </source>
</evidence>
<reference evidence="2" key="1">
    <citation type="submission" date="2022-05" db="EMBL/GenBank/DDBJ databases">
        <title>Genomic analysis of Brachybacterium sp. CBA3104.</title>
        <authorList>
            <person name="Roh S.W."/>
            <person name="Kim Y.B."/>
            <person name="Kim Y."/>
        </authorList>
    </citation>
    <scope>NUCLEOTIDE SEQUENCE</scope>
    <source>
        <strain evidence="2">CBA3104</strain>
    </source>
</reference>
<feature type="region of interest" description="Disordered" evidence="1">
    <location>
        <begin position="215"/>
        <end position="300"/>
    </location>
</feature>
<evidence type="ECO:0000313" key="3">
    <source>
        <dbReference type="Proteomes" id="UP001055868"/>
    </source>
</evidence>
<gene>
    <name evidence="2" type="ORF">M4486_10370</name>
</gene>
<protein>
    <submittedName>
        <fullName evidence="2">DUF4194 domain-containing protein</fullName>
    </submittedName>
</protein>
<keyword evidence="3" id="KW-1185">Reference proteome</keyword>
<feature type="compositionally biased region" description="Low complexity" evidence="1">
    <location>
        <begin position="1"/>
        <end position="31"/>
    </location>
</feature>
<proteinExistence type="predicted"/>
<feature type="region of interest" description="Disordered" evidence="1">
    <location>
        <begin position="1"/>
        <end position="34"/>
    </location>
</feature>
<evidence type="ECO:0000256" key="1">
    <source>
        <dbReference type="SAM" id="MobiDB-lite"/>
    </source>
</evidence>
<organism evidence="2 3">
    <name type="scientific">Brachybacterium kimchii</name>
    <dbReference type="NCBI Taxonomy" id="2942909"/>
    <lineage>
        <taxon>Bacteria</taxon>
        <taxon>Bacillati</taxon>
        <taxon>Actinomycetota</taxon>
        <taxon>Actinomycetes</taxon>
        <taxon>Micrococcales</taxon>
        <taxon>Dermabacteraceae</taxon>
        <taxon>Brachybacterium</taxon>
    </lineage>
</organism>
<dbReference type="Pfam" id="PF13835">
    <property type="entry name" value="DUF4194"/>
    <property type="match status" value="1"/>
</dbReference>
<accession>A0ABY4N3K7</accession>
<dbReference type="InterPro" id="IPR025449">
    <property type="entry name" value="JetB"/>
</dbReference>